<dbReference type="GO" id="GO:0007200">
    <property type="term" value="P:phospholipase C-activating G protein-coupled receptor signaling pathway"/>
    <property type="evidence" value="ECO:0007669"/>
    <property type="project" value="TreeGrafter"/>
</dbReference>
<feature type="transmembrane region" description="Helical" evidence="14">
    <location>
        <begin position="77"/>
        <end position="97"/>
    </location>
</feature>
<dbReference type="AlphaFoldDB" id="A0AAE0V881"/>
<accession>A0AAE0V881</accession>
<organism evidence="16 17">
    <name type="scientific">Hemibagrus guttatus</name>
    <dbReference type="NCBI Taxonomy" id="175788"/>
    <lineage>
        <taxon>Eukaryota</taxon>
        <taxon>Metazoa</taxon>
        <taxon>Chordata</taxon>
        <taxon>Craniata</taxon>
        <taxon>Vertebrata</taxon>
        <taxon>Euteleostomi</taxon>
        <taxon>Actinopterygii</taxon>
        <taxon>Neopterygii</taxon>
        <taxon>Teleostei</taxon>
        <taxon>Ostariophysi</taxon>
        <taxon>Siluriformes</taxon>
        <taxon>Bagridae</taxon>
        <taxon>Hemibagrus</taxon>
    </lineage>
</organism>
<dbReference type="Gene3D" id="1.20.1070.10">
    <property type="entry name" value="Rhodopsin 7-helix transmembrane proteins"/>
    <property type="match status" value="1"/>
</dbReference>
<dbReference type="InterPro" id="IPR002234">
    <property type="entry name" value="Anphylx_rcpt_C3a/C5a1-2"/>
</dbReference>
<dbReference type="InterPro" id="IPR017452">
    <property type="entry name" value="GPCR_Rhodpsn_7TM"/>
</dbReference>
<evidence type="ECO:0000256" key="9">
    <source>
        <dbReference type="ARBA" id="ARBA00023157"/>
    </source>
</evidence>
<evidence type="ECO:0000256" key="3">
    <source>
        <dbReference type="ARBA" id="ARBA00022500"/>
    </source>
</evidence>
<evidence type="ECO:0000256" key="11">
    <source>
        <dbReference type="ARBA" id="ARBA00023224"/>
    </source>
</evidence>
<dbReference type="GO" id="GO:0004930">
    <property type="term" value="F:G protein-coupled receptor activity"/>
    <property type="evidence" value="ECO:0007669"/>
    <property type="project" value="UniProtKB-KW"/>
</dbReference>
<dbReference type="GO" id="GO:0004878">
    <property type="term" value="F:complement component C5a receptor activity"/>
    <property type="evidence" value="ECO:0007669"/>
    <property type="project" value="TreeGrafter"/>
</dbReference>
<evidence type="ECO:0000256" key="7">
    <source>
        <dbReference type="ARBA" id="ARBA00023040"/>
    </source>
</evidence>
<evidence type="ECO:0000256" key="14">
    <source>
        <dbReference type="SAM" id="Phobius"/>
    </source>
</evidence>
<feature type="transmembrane region" description="Helical" evidence="14">
    <location>
        <begin position="117"/>
        <end position="135"/>
    </location>
</feature>
<comment type="similarity">
    <text evidence="13">Belongs to the G-protein coupled receptor 1 family.</text>
</comment>
<dbReference type="InterPro" id="IPR000826">
    <property type="entry name" value="Formyl_rcpt-rel"/>
</dbReference>
<feature type="transmembrane region" description="Helical" evidence="14">
    <location>
        <begin position="155"/>
        <end position="177"/>
    </location>
</feature>
<keyword evidence="7 13" id="KW-0297">G-protein coupled receptor</keyword>
<evidence type="ECO:0000313" key="17">
    <source>
        <dbReference type="Proteomes" id="UP001274896"/>
    </source>
</evidence>
<keyword evidence="4" id="KW-0597">Phosphoprotein</keyword>
<evidence type="ECO:0000256" key="4">
    <source>
        <dbReference type="ARBA" id="ARBA00022553"/>
    </source>
</evidence>
<dbReference type="PRINTS" id="PR00426">
    <property type="entry name" value="C5ANPHYLTXNR"/>
</dbReference>
<feature type="transmembrane region" description="Helical" evidence="14">
    <location>
        <begin position="241"/>
        <end position="261"/>
    </location>
</feature>
<protein>
    <recommendedName>
        <fullName evidence="15">G-protein coupled receptors family 1 profile domain-containing protein</fullName>
    </recommendedName>
</protein>
<comment type="subcellular location">
    <subcellularLocation>
        <location evidence="1">Cell membrane</location>
        <topology evidence="1">Multi-pass membrane protein</topology>
    </subcellularLocation>
</comment>
<gene>
    <name evidence="16" type="ORF">QTP70_010306</name>
</gene>
<feature type="transmembrane region" description="Helical" evidence="14">
    <location>
        <begin position="197"/>
        <end position="220"/>
    </location>
</feature>
<keyword evidence="5 13" id="KW-0812">Transmembrane</keyword>
<name>A0AAE0V881_9TELE</name>
<dbReference type="GO" id="GO:0006954">
    <property type="term" value="P:inflammatory response"/>
    <property type="evidence" value="ECO:0007669"/>
    <property type="project" value="TreeGrafter"/>
</dbReference>
<dbReference type="PRINTS" id="PR01104">
    <property type="entry name" value="ANPHYLATOXNR"/>
</dbReference>
<keyword evidence="9" id="KW-1015">Disulfide bond</keyword>
<dbReference type="PANTHER" id="PTHR24225">
    <property type="entry name" value="CHEMOTACTIC RECEPTOR"/>
    <property type="match status" value="1"/>
</dbReference>
<keyword evidence="2" id="KW-1003">Cell membrane</keyword>
<evidence type="ECO:0000256" key="6">
    <source>
        <dbReference type="ARBA" id="ARBA00022989"/>
    </source>
</evidence>
<keyword evidence="17" id="KW-1185">Reference proteome</keyword>
<feature type="transmembrane region" description="Helical" evidence="14">
    <location>
        <begin position="281"/>
        <end position="304"/>
    </location>
</feature>
<dbReference type="PROSITE" id="PS50262">
    <property type="entry name" value="G_PROTEIN_RECEP_F1_2"/>
    <property type="match status" value="1"/>
</dbReference>
<dbReference type="Proteomes" id="UP001274896">
    <property type="component" value="Unassembled WGS sequence"/>
</dbReference>
<evidence type="ECO:0000259" key="15">
    <source>
        <dbReference type="PROSITE" id="PS50262"/>
    </source>
</evidence>
<dbReference type="FunFam" id="1.20.1070.10:FF:000034">
    <property type="entry name" value="G-protein coupled receptor 1"/>
    <property type="match status" value="1"/>
</dbReference>
<evidence type="ECO:0000256" key="5">
    <source>
        <dbReference type="ARBA" id="ARBA00022692"/>
    </source>
</evidence>
<evidence type="ECO:0000313" key="16">
    <source>
        <dbReference type="EMBL" id="KAK3548342.1"/>
    </source>
</evidence>
<dbReference type="GO" id="GO:0005886">
    <property type="term" value="C:plasma membrane"/>
    <property type="evidence" value="ECO:0007669"/>
    <property type="project" value="UniProtKB-SubCell"/>
</dbReference>
<dbReference type="Pfam" id="PF00001">
    <property type="entry name" value="7tm_1"/>
    <property type="match status" value="1"/>
</dbReference>
<dbReference type="EMBL" id="JAUCMX010000004">
    <property type="protein sequence ID" value="KAK3548342.1"/>
    <property type="molecule type" value="Genomic_DNA"/>
</dbReference>
<keyword evidence="6 14" id="KW-1133">Transmembrane helix</keyword>
<comment type="similarity">
    <text evidence="12">Belongs to the chemokine-like receptor (CMKLR) family.</text>
</comment>
<dbReference type="GO" id="GO:0007204">
    <property type="term" value="P:positive regulation of cytosolic calcium ion concentration"/>
    <property type="evidence" value="ECO:0007669"/>
    <property type="project" value="TreeGrafter"/>
</dbReference>
<dbReference type="PANTHER" id="PTHR24225:SF56">
    <property type="entry name" value="C5A ANAPHYLATOXIN CHEMOTACTIC RECEPTOR 1"/>
    <property type="match status" value="1"/>
</dbReference>
<keyword evidence="10 13" id="KW-0675">Receptor</keyword>
<evidence type="ECO:0000256" key="10">
    <source>
        <dbReference type="ARBA" id="ARBA00023170"/>
    </source>
</evidence>
<evidence type="ECO:0000256" key="13">
    <source>
        <dbReference type="RuleBase" id="RU000688"/>
    </source>
</evidence>
<feature type="domain" description="G-protein coupled receptors family 1 profile" evidence="15">
    <location>
        <begin position="57"/>
        <end position="301"/>
    </location>
</feature>
<dbReference type="SUPFAM" id="SSF81321">
    <property type="entry name" value="Family A G protein-coupled receptor-like"/>
    <property type="match status" value="1"/>
</dbReference>
<evidence type="ECO:0000256" key="2">
    <source>
        <dbReference type="ARBA" id="ARBA00022475"/>
    </source>
</evidence>
<dbReference type="PROSITE" id="PS00237">
    <property type="entry name" value="G_PROTEIN_RECEP_F1_1"/>
    <property type="match status" value="1"/>
</dbReference>
<evidence type="ECO:0000256" key="12">
    <source>
        <dbReference type="ARBA" id="ARBA00025736"/>
    </source>
</evidence>
<evidence type="ECO:0000256" key="8">
    <source>
        <dbReference type="ARBA" id="ARBA00023136"/>
    </source>
</evidence>
<proteinExistence type="inferred from homology"/>
<keyword evidence="11 13" id="KW-0807">Transducer</keyword>
<evidence type="ECO:0000256" key="1">
    <source>
        <dbReference type="ARBA" id="ARBA00004651"/>
    </source>
</evidence>
<dbReference type="PRINTS" id="PR00237">
    <property type="entry name" value="GPCRRHODOPSN"/>
</dbReference>
<comment type="caution">
    <text evidence="16">The sequence shown here is derived from an EMBL/GenBank/DDBJ whole genome shotgun (WGS) entry which is preliminary data.</text>
</comment>
<keyword evidence="8 14" id="KW-0472">Membrane</keyword>
<feature type="transmembrane region" description="Helical" evidence="14">
    <location>
        <begin position="41"/>
        <end position="65"/>
    </location>
</feature>
<keyword evidence="3" id="KW-0145">Chemotaxis</keyword>
<dbReference type="GO" id="GO:0006935">
    <property type="term" value="P:chemotaxis"/>
    <property type="evidence" value="ECO:0007669"/>
    <property type="project" value="UniProtKB-KW"/>
</dbReference>
<reference evidence="16" key="1">
    <citation type="submission" date="2023-06" db="EMBL/GenBank/DDBJ databases">
        <title>Male Hemibagrus guttatus genome.</title>
        <authorList>
            <person name="Bian C."/>
        </authorList>
    </citation>
    <scope>NUCLEOTIDE SEQUENCE</scope>
    <source>
        <strain evidence="16">Male_cb2023</strain>
        <tissue evidence="16">Muscle</tissue>
    </source>
</reference>
<sequence length="361" mass="40825">MDDYSDYGPFDFSNLSNPCGDAENCTLIEKSDLSVVGWRHWFVLICYAIVFLLGVPGNGLVVWVTAFRMPRSVNAQWFLNLSVADLLCCLSLPLLMVPLAQDMHWPFGLIACKILHGLLYLFMYCSVLILTIISLDRWLLVTQPAWCQNWRQPSLARWVCLGTWIMALIGTIPQFIHMAEIKHGSKTLCGGHYTNNAHAWAMVMVRFLFGFLLPFVIICLSHLAVYQRAHRKKNDRSARTLRVILAVVVTFFLCWIPFHVVDIVSLILNQAVDDTRANLHLAQLLALCLAYFNSCLNPLLYVCLGRGFRESLTKTLKSVLNFASEEPARGLSITMNTKSTTETLRDYGENTGLNQIQASRS</sequence>
<dbReference type="InterPro" id="IPR000276">
    <property type="entry name" value="GPCR_Rhodpsn"/>
</dbReference>